<dbReference type="EMBL" id="QZMU01000001">
    <property type="protein sequence ID" value="RRQ22326.1"/>
    <property type="molecule type" value="Genomic_DNA"/>
</dbReference>
<name>A0A426QKS8_9GAMM</name>
<dbReference type="AlphaFoldDB" id="A0A426QKS8"/>
<dbReference type="EC" id="3.1.1.31" evidence="5 7"/>
<evidence type="ECO:0000256" key="4">
    <source>
        <dbReference type="ARBA" id="ARBA00010662"/>
    </source>
</evidence>
<proteinExistence type="inferred from homology"/>
<keyword evidence="10" id="KW-1185">Reference proteome</keyword>
<evidence type="ECO:0000313" key="10">
    <source>
        <dbReference type="Proteomes" id="UP000287798"/>
    </source>
</evidence>
<evidence type="ECO:0000256" key="2">
    <source>
        <dbReference type="ARBA" id="ARBA00002681"/>
    </source>
</evidence>
<dbReference type="PANTHER" id="PTHR11054:SF0">
    <property type="entry name" value="6-PHOSPHOGLUCONOLACTONASE"/>
    <property type="match status" value="1"/>
</dbReference>
<comment type="caution">
    <text evidence="9">The sequence shown here is derived from an EMBL/GenBank/DDBJ whole genome shotgun (WGS) entry which is preliminary data.</text>
</comment>
<evidence type="ECO:0000256" key="3">
    <source>
        <dbReference type="ARBA" id="ARBA00004961"/>
    </source>
</evidence>
<protein>
    <recommendedName>
        <fullName evidence="6 7">6-phosphogluconolactonase</fullName>
        <shortName evidence="7">6PGL</shortName>
        <ecNumber evidence="5 7">3.1.1.31</ecNumber>
    </recommendedName>
</protein>
<dbReference type="CDD" id="cd01400">
    <property type="entry name" value="6PGL"/>
    <property type="match status" value="1"/>
</dbReference>
<dbReference type="GO" id="GO:0006098">
    <property type="term" value="P:pentose-phosphate shunt"/>
    <property type="evidence" value="ECO:0007669"/>
    <property type="project" value="UniProtKB-UniPathway"/>
</dbReference>
<gene>
    <name evidence="7 9" type="primary">pgl</name>
    <name evidence="9" type="ORF">D6C00_10435</name>
</gene>
<dbReference type="GO" id="GO:0017057">
    <property type="term" value="F:6-phosphogluconolactonase activity"/>
    <property type="evidence" value="ECO:0007669"/>
    <property type="project" value="UniProtKB-UniRule"/>
</dbReference>
<dbReference type="NCBIfam" id="TIGR01198">
    <property type="entry name" value="pgl"/>
    <property type="match status" value="1"/>
</dbReference>
<evidence type="ECO:0000256" key="7">
    <source>
        <dbReference type="RuleBase" id="RU365095"/>
    </source>
</evidence>
<dbReference type="SUPFAM" id="SSF100950">
    <property type="entry name" value="NagB/RpiA/CoA transferase-like"/>
    <property type="match status" value="1"/>
</dbReference>
<dbReference type="UniPathway" id="UPA00115">
    <property type="reaction ID" value="UER00409"/>
</dbReference>
<keyword evidence="7 9" id="KW-0378">Hydrolase</keyword>
<dbReference type="RefSeq" id="WP_125181668.1">
    <property type="nucleotide sequence ID" value="NZ_QZMU01000001.1"/>
</dbReference>
<comment type="similarity">
    <text evidence="4 7">Belongs to the glucosamine/galactosamine-6-phosphate isomerase family. 6-phosphogluconolactonase subfamily.</text>
</comment>
<accession>A0A426QKS8</accession>
<dbReference type="InterPro" id="IPR005900">
    <property type="entry name" value="6-phosphogluconolactonase_DevB"/>
</dbReference>
<dbReference type="InterPro" id="IPR037171">
    <property type="entry name" value="NagB/RpiA_transferase-like"/>
</dbReference>
<dbReference type="Proteomes" id="UP000287798">
    <property type="component" value="Unassembled WGS sequence"/>
</dbReference>
<evidence type="ECO:0000313" key="9">
    <source>
        <dbReference type="EMBL" id="RRQ22326.1"/>
    </source>
</evidence>
<dbReference type="OrthoDB" id="9810967at2"/>
<evidence type="ECO:0000259" key="8">
    <source>
        <dbReference type="Pfam" id="PF01182"/>
    </source>
</evidence>
<sequence length="265" mass="28175">MPFPDPPPPAANSTAAAAKAGADIRIHNNPEALSRAAAERVTALCREAGSARGSCHLALAGGSTPRRLYELLAGPPWSQQLPWPALQIYFGDERAVPPEHPDSNYGMARAAWLDRAPLAAGQIHPMLAEPARIAQDAADYAGLLERQLPHNEAGVPVLDLILLGLGPDGHTASLFPGTPVLEERARWVAPVHVEQHDSWRLTLTYPVLEAARQLLFLVAGADKAACIARVLGTPANGELLPVQRIAARGRVEWHLDAAAAGRLAP</sequence>
<dbReference type="Gene3D" id="3.40.50.1360">
    <property type="match status" value="1"/>
</dbReference>
<evidence type="ECO:0000256" key="6">
    <source>
        <dbReference type="ARBA" id="ARBA00020337"/>
    </source>
</evidence>
<dbReference type="InterPro" id="IPR006148">
    <property type="entry name" value="Glc/Gal-6P_isomerase"/>
</dbReference>
<evidence type="ECO:0000256" key="5">
    <source>
        <dbReference type="ARBA" id="ARBA00013198"/>
    </source>
</evidence>
<dbReference type="GO" id="GO:0005975">
    <property type="term" value="P:carbohydrate metabolic process"/>
    <property type="evidence" value="ECO:0007669"/>
    <property type="project" value="UniProtKB-UniRule"/>
</dbReference>
<evidence type="ECO:0000256" key="1">
    <source>
        <dbReference type="ARBA" id="ARBA00000832"/>
    </source>
</evidence>
<dbReference type="PANTHER" id="PTHR11054">
    <property type="entry name" value="6-PHOSPHOGLUCONOLACTONASE"/>
    <property type="match status" value="1"/>
</dbReference>
<reference evidence="9 10" key="1">
    <citation type="journal article" date="2010" name="Int. J. Syst. Evol. Microbiol.">
        <title>Thiohalobacter thiocyanaticus gen. nov., sp. nov., a moderately halophilic, sulfur-oxidizing gammaproteobacterium from hypersaline lakes, that utilizes thiocyanate.</title>
        <authorList>
            <person name="Sorokin D.Y."/>
            <person name="Kovaleva O.L."/>
            <person name="Tourova T.P."/>
            <person name="Muyzer G."/>
        </authorList>
    </citation>
    <scope>NUCLEOTIDE SEQUENCE [LARGE SCALE GENOMIC DNA]</scope>
    <source>
        <strain evidence="9 10">Hrh1</strain>
    </source>
</reference>
<comment type="catalytic activity">
    <reaction evidence="1 7">
        <text>6-phospho-D-glucono-1,5-lactone + H2O = 6-phospho-D-gluconate + H(+)</text>
        <dbReference type="Rhea" id="RHEA:12556"/>
        <dbReference type="ChEBI" id="CHEBI:15377"/>
        <dbReference type="ChEBI" id="CHEBI:15378"/>
        <dbReference type="ChEBI" id="CHEBI:57955"/>
        <dbReference type="ChEBI" id="CHEBI:58759"/>
        <dbReference type="EC" id="3.1.1.31"/>
    </reaction>
</comment>
<organism evidence="9 10">
    <name type="scientific">Thiohalobacter thiocyanaticus</name>
    <dbReference type="NCBI Taxonomy" id="585455"/>
    <lineage>
        <taxon>Bacteria</taxon>
        <taxon>Pseudomonadati</taxon>
        <taxon>Pseudomonadota</taxon>
        <taxon>Gammaproteobacteria</taxon>
        <taxon>Thiohalobacterales</taxon>
        <taxon>Thiohalobacteraceae</taxon>
        <taxon>Thiohalobacter</taxon>
    </lineage>
</organism>
<dbReference type="Pfam" id="PF01182">
    <property type="entry name" value="Glucosamine_iso"/>
    <property type="match status" value="1"/>
</dbReference>
<comment type="pathway">
    <text evidence="3 7">Carbohydrate degradation; pentose phosphate pathway; D-ribulose 5-phosphate from D-glucose 6-phosphate (oxidative stage): step 2/3.</text>
</comment>
<comment type="function">
    <text evidence="2 7">Hydrolysis of 6-phosphogluconolactone to 6-phosphogluconate.</text>
</comment>
<feature type="domain" description="Glucosamine/galactosamine-6-phosphate isomerase" evidence="8">
    <location>
        <begin position="29"/>
        <end position="253"/>
    </location>
</feature>
<dbReference type="InterPro" id="IPR039104">
    <property type="entry name" value="6PGL"/>
</dbReference>